<proteinExistence type="predicted"/>
<organism evidence="1 2">
    <name type="scientific">Spirosoma oryzae</name>
    <dbReference type="NCBI Taxonomy" id="1469603"/>
    <lineage>
        <taxon>Bacteria</taxon>
        <taxon>Pseudomonadati</taxon>
        <taxon>Bacteroidota</taxon>
        <taxon>Cytophagia</taxon>
        <taxon>Cytophagales</taxon>
        <taxon>Cytophagaceae</taxon>
        <taxon>Spirosoma</taxon>
    </lineage>
</organism>
<evidence type="ECO:0000313" key="1">
    <source>
        <dbReference type="EMBL" id="PRY31076.1"/>
    </source>
</evidence>
<protein>
    <submittedName>
        <fullName evidence="1">Uncharacterized protein</fullName>
    </submittedName>
</protein>
<dbReference type="Proteomes" id="UP000238375">
    <property type="component" value="Unassembled WGS sequence"/>
</dbReference>
<dbReference type="EMBL" id="PVTE01000023">
    <property type="protein sequence ID" value="PRY31076.1"/>
    <property type="molecule type" value="Genomic_DNA"/>
</dbReference>
<keyword evidence="2" id="KW-1185">Reference proteome</keyword>
<evidence type="ECO:0000313" key="2">
    <source>
        <dbReference type="Proteomes" id="UP000238375"/>
    </source>
</evidence>
<name>A0A2T0SCD4_9BACT</name>
<reference evidence="1 2" key="1">
    <citation type="submission" date="2018-03" db="EMBL/GenBank/DDBJ databases">
        <title>Genomic Encyclopedia of Archaeal and Bacterial Type Strains, Phase II (KMG-II): from individual species to whole genera.</title>
        <authorList>
            <person name="Goeker M."/>
        </authorList>
    </citation>
    <scope>NUCLEOTIDE SEQUENCE [LARGE SCALE GENOMIC DNA]</scope>
    <source>
        <strain evidence="1 2">DSM 28354</strain>
    </source>
</reference>
<accession>A0A2T0SCD4</accession>
<gene>
    <name evidence="1" type="ORF">CLV58_12339</name>
</gene>
<sequence>MLSVKEAARNALNFYKDIYPDTQGELIEEVELDSDRHHWLITLSFVSKVEPNNPLFANVLAPQFERKYKLFKVNADSGMVESMKIRVLGNDLN</sequence>
<dbReference type="AlphaFoldDB" id="A0A2T0SCD4"/>
<comment type="caution">
    <text evidence="1">The sequence shown here is derived from an EMBL/GenBank/DDBJ whole genome shotgun (WGS) entry which is preliminary data.</text>
</comment>
<dbReference type="OrthoDB" id="964511at2"/>
<dbReference type="RefSeq" id="WP_106139917.1">
    <property type="nucleotide sequence ID" value="NZ_PVTE01000023.1"/>
</dbReference>